<dbReference type="EMBL" id="JACSNR010000007">
    <property type="protein sequence ID" value="MBM6923637.1"/>
    <property type="molecule type" value="Genomic_DNA"/>
</dbReference>
<keyword evidence="3" id="KW-1185">Reference proteome</keyword>
<keyword evidence="1" id="KW-0472">Membrane</keyword>
<accession>A0ABS2GMC9</accession>
<dbReference type="Proteomes" id="UP000724149">
    <property type="component" value="Unassembled WGS sequence"/>
</dbReference>
<proteinExistence type="predicted"/>
<feature type="transmembrane region" description="Helical" evidence="1">
    <location>
        <begin position="20"/>
        <end position="47"/>
    </location>
</feature>
<evidence type="ECO:0000313" key="3">
    <source>
        <dbReference type="Proteomes" id="UP000724149"/>
    </source>
</evidence>
<comment type="caution">
    <text evidence="2">The sequence shown here is derived from an EMBL/GenBank/DDBJ whole genome shotgun (WGS) entry which is preliminary data.</text>
</comment>
<protein>
    <submittedName>
        <fullName evidence="2">Uncharacterized protein</fullName>
    </submittedName>
</protein>
<keyword evidence="1" id="KW-1133">Transmembrane helix</keyword>
<organism evidence="2 3">
    <name type="scientific">Hydrogenoanaerobacterium saccharovorans</name>
    <dbReference type="NCBI Taxonomy" id="474960"/>
    <lineage>
        <taxon>Bacteria</taxon>
        <taxon>Bacillati</taxon>
        <taxon>Bacillota</taxon>
        <taxon>Clostridia</taxon>
        <taxon>Eubacteriales</taxon>
        <taxon>Oscillospiraceae</taxon>
        <taxon>Hydrogenoanaerobacterium</taxon>
    </lineage>
</organism>
<evidence type="ECO:0000313" key="2">
    <source>
        <dbReference type="EMBL" id="MBM6923637.1"/>
    </source>
</evidence>
<dbReference type="RefSeq" id="WP_204721132.1">
    <property type="nucleotide sequence ID" value="NZ_JACSNR010000007.1"/>
</dbReference>
<sequence>MRGGLYTQFSIPVGERWSGYYGIIYIVTKMTLAMYSLSFAQYFIALVPGAPEKAVALGVATFFIGLAFFGVGNQNRYPDPGFIHDQLDPLESDAARLQRSVPCYRGCLLRYPLQAGCSPDRFLRVHLIFDRLWFPEKVRMHLM</sequence>
<feature type="transmembrane region" description="Helical" evidence="1">
    <location>
        <begin position="54"/>
        <end position="72"/>
    </location>
</feature>
<keyword evidence="1" id="KW-0812">Transmembrane</keyword>
<reference evidence="2 3" key="1">
    <citation type="journal article" date="2021" name="Sci. Rep.">
        <title>The distribution of antibiotic resistance genes in chicken gut microbiota commensals.</title>
        <authorList>
            <person name="Juricova H."/>
            <person name="Matiasovicova J."/>
            <person name="Kubasova T."/>
            <person name="Cejkova D."/>
            <person name="Rychlik I."/>
        </authorList>
    </citation>
    <scope>NUCLEOTIDE SEQUENCE [LARGE SCALE GENOMIC DNA]</scope>
    <source>
        <strain evidence="2 3">An564</strain>
    </source>
</reference>
<evidence type="ECO:0000256" key="1">
    <source>
        <dbReference type="SAM" id="Phobius"/>
    </source>
</evidence>
<name>A0ABS2GMC9_9FIRM</name>
<gene>
    <name evidence="2" type="ORF">H9X81_08045</name>
</gene>